<keyword evidence="4" id="KW-1185">Reference proteome</keyword>
<organism evidence="3 4">
    <name type="scientific">Bosea vaviloviae</name>
    <dbReference type="NCBI Taxonomy" id="1526658"/>
    <lineage>
        <taxon>Bacteria</taxon>
        <taxon>Pseudomonadati</taxon>
        <taxon>Pseudomonadota</taxon>
        <taxon>Alphaproteobacteria</taxon>
        <taxon>Hyphomicrobiales</taxon>
        <taxon>Boseaceae</taxon>
        <taxon>Bosea</taxon>
    </lineage>
</organism>
<dbReference type="Proteomes" id="UP000094969">
    <property type="component" value="Chromosome"/>
</dbReference>
<dbReference type="InterPro" id="IPR002716">
    <property type="entry name" value="PIN_dom"/>
</dbReference>
<feature type="domain" description="PIN" evidence="2">
    <location>
        <begin position="3"/>
        <end position="126"/>
    </location>
</feature>
<gene>
    <name evidence="3" type="ORF">BHK69_24010</name>
</gene>
<dbReference type="InterPro" id="IPR029060">
    <property type="entry name" value="PIN-like_dom_sf"/>
</dbReference>
<accession>A0A1D7U6U6</accession>
<dbReference type="Gene3D" id="3.40.50.1010">
    <property type="entry name" value="5'-nuclease"/>
    <property type="match status" value="1"/>
</dbReference>
<evidence type="ECO:0000313" key="3">
    <source>
        <dbReference type="EMBL" id="AOO83096.1"/>
    </source>
</evidence>
<dbReference type="SUPFAM" id="SSF88723">
    <property type="entry name" value="PIN domain-like"/>
    <property type="match status" value="1"/>
</dbReference>
<dbReference type="AlphaFoldDB" id="A0A1D7U6U6"/>
<evidence type="ECO:0000259" key="2">
    <source>
        <dbReference type="Pfam" id="PF01850"/>
    </source>
</evidence>
<dbReference type="InterPro" id="IPR051619">
    <property type="entry name" value="TypeII_TA_RNase_PINc/VapC"/>
</dbReference>
<keyword evidence="1" id="KW-0460">Magnesium</keyword>
<dbReference type="PANTHER" id="PTHR35901">
    <property type="entry name" value="RIBONUCLEASE VAPC3"/>
    <property type="match status" value="1"/>
</dbReference>
<evidence type="ECO:0000256" key="1">
    <source>
        <dbReference type="ARBA" id="ARBA00022842"/>
    </source>
</evidence>
<dbReference type="CDD" id="cd09873">
    <property type="entry name" value="PIN_Pae0151-like"/>
    <property type="match status" value="1"/>
</dbReference>
<reference evidence="3 4" key="1">
    <citation type="journal article" date="2015" name="Antonie Van Leeuwenhoek">
        <title>Bosea vaviloviae sp. nov., a new species of slow-growing rhizobia isolated from nodules of the relict species Vavilovia formosa (Stev.) Fed.</title>
        <authorList>
            <person name="Safronova V.I."/>
            <person name="Kuznetsova I.G."/>
            <person name="Sazanova A.L."/>
            <person name="Kimeklis A.K."/>
            <person name="Belimov A.A."/>
            <person name="Andronov E.E."/>
            <person name="Pinaev A.G."/>
            <person name="Chizhevskaya E.P."/>
            <person name="Pukhaev A.R."/>
            <person name="Popov K.P."/>
            <person name="Willems A."/>
            <person name="Tikhonovich I.A."/>
        </authorList>
    </citation>
    <scope>NUCLEOTIDE SEQUENCE [LARGE SCALE GENOMIC DNA]</scope>
    <source>
        <strain evidence="3 4">Vaf18</strain>
    </source>
</reference>
<dbReference type="STRING" id="1526658.BHK69_24010"/>
<name>A0A1D7U6U6_9HYPH</name>
<dbReference type="EMBL" id="CP017147">
    <property type="protein sequence ID" value="AOO83096.1"/>
    <property type="molecule type" value="Genomic_DNA"/>
</dbReference>
<dbReference type="InterPro" id="IPR044153">
    <property type="entry name" value="PIN_Pae0151-like"/>
</dbReference>
<dbReference type="KEGG" id="bvv:BHK69_24010"/>
<dbReference type="Pfam" id="PF01850">
    <property type="entry name" value="PIN"/>
    <property type="match status" value="1"/>
</dbReference>
<proteinExistence type="predicted"/>
<dbReference type="RefSeq" id="WP_069692298.1">
    <property type="nucleotide sequence ID" value="NZ_CP017147.1"/>
</dbReference>
<evidence type="ECO:0000313" key="4">
    <source>
        <dbReference type="Proteomes" id="UP000094969"/>
    </source>
</evidence>
<dbReference type="OrthoDB" id="9798446at2"/>
<dbReference type="PANTHER" id="PTHR35901:SF1">
    <property type="entry name" value="EXONUCLEASE VAPC9"/>
    <property type="match status" value="1"/>
</dbReference>
<protein>
    <recommendedName>
        <fullName evidence="2">PIN domain-containing protein</fullName>
    </recommendedName>
</protein>
<sequence>MAVFDASVVVAAMSPDEGQPRAVAALAPYLGGGGLVPGLWSLEVANVLLTKRRRGVLTPDHVDAVWRAIMRIPVETHHAAAAEVQSAVMPLAALHGLTSYDACYLELALRFTVPLATLDSKLIAAARAEGVTVL</sequence>